<dbReference type="Proteomes" id="UP001225646">
    <property type="component" value="Unassembled WGS sequence"/>
</dbReference>
<dbReference type="InterPro" id="IPR034274">
    <property type="entry name" value="ENP1_M14_CPD"/>
</dbReference>
<comment type="similarity">
    <text evidence="2 7">Belongs to the peptidase M14 family.</text>
</comment>
<dbReference type="PANTHER" id="PTHR11705:SF143">
    <property type="entry name" value="SLL0236 PROTEIN"/>
    <property type="match status" value="1"/>
</dbReference>
<evidence type="ECO:0000256" key="3">
    <source>
        <dbReference type="ARBA" id="ARBA00022670"/>
    </source>
</evidence>
<dbReference type="InterPro" id="IPR000834">
    <property type="entry name" value="Peptidase_M14"/>
</dbReference>
<reference evidence="9 10" key="1">
    <citation type="submission" date="2023-07" db="EMBL/GenBank/DDBJ databases">
        <title>Genomic Encyclopedia of Type Strains, Phase IV (KMG-IV): sequencing the most valuable type-strain genomes for metagenomic binning, comparative biology and taxonomic classification.</title>
        <authorList>
            <person name="Goeker M."/>
        </authorList>
    </citation>
    <scope>NUCLEOTIDE SEQUENCE [LARGE SCALE GENOMIC DNA]</scope>
    <source>
        <strain evidence="9 10">DSM 19092</strain>
    </source>
</reference>
<protein>
    <submittedName>
        <fullName evidence="9">G-D-glutamyl-meso-diaminopimelate peptidase</fullName>
        <ecNumber evidence="9">3.4.19.11</ecNumber>
    </submittedName>
</protein>
<evidence type="ECO:0000313" key="9">
    <source>
        <dbReference type="EMBL" id="MDQ0161903.1"/>
    </source>
</evidence>
<dbReference type="PROSITE" id="PS52035">
    <property type="entry name" value="PEPTIDASE_M14"/>
    <property type="match status" value="1"/>
</dbReference>
<name>A0ABT9VLQ1_9BACI</name>
<feature type="domain" description="Peptidase M14" evidence="8">
    <location>
        <begin position="776"/>
        <end position="1070"/>
    </location>
</feature>
<evidence type="ECO:0000256" key="5">
    <source>
        <dbReference type="ARBA" id="ARBA00022833"/>
    </source>
</evidence>
<evidence type="ECO:0000256" key="4">
    <source>
        <dbReference type="ARBA" id="ARBA00022801"/>
    </source>
</evidence>
<evidence type="ECO:0000256" key="6">
    <source>
        <dbReference type="ARBA" id="ARBA00023049"/>
    </source>
</evidence>
<keyword evidence="4 9" id="KW-0378">Hydrolase</keyword>
<dbReference type="EMBL" id="JAUSTR010000002">
    <property type="protein sequence ID" value="MDQ0161903.1"/>
    <property type="molecule type" value="Genomic_DNA"/>
</dbReference>
<feature type="active site" description="Proton donor/acceptor" evidence="7">
    <location>
        <position position="1037"/>
    </location>
</feature>
<dbReference type="RefSeq" id="WP_419151481.1">
    <property type="nucleotide sequence ID" value="NZ_JAUSTR010000002.1"/>
</dbReference>
<organism evidence="9 10">
    <name type="scientific">Aeribacillus alveayuensis</name>
    <dbReference type="NCBI Taxonomy" id="279215"/>
    <lineage>
        <taxon>Bacteria</taxon>
        <taxon>Bacillati</taxon>
        <taxon>Bacillota</taxon>
        <taxon>Bacilli</taxon>
        <taxon>Bacillales</taxon>
        <taxon>Bacillaceae</taxon>
        <taxon>Aeribacillus</taxon>
    </lineage>
</organism>
<keyword evidence="10" id="KW-1185">Reference proteome</keyword>
<dbReference type="CDD" id="cd06229">
    <property type="entry name" value="M14_Endopeptidase_I"/>
    <property type="match status" value="1"/>
</dbReference>
<evidence type="ECO:0000259" key="8">
    <source>
        <dbReference type="PROSITE" id="PS52035"/>
    </source>
</evidence>
<dbReference type="Pfam" id="PF00246">
    <property type="entry name" value="Peptidase_M14"/>
    <property type="match status" value="1"/>
</dbReference>
<gene>
    <name evidence="9" type="ORF">J2S06_000977</name>
</gene>
<proteinExistence type="inferred from homology"/>
<dbReference type="Gene3D" id="2.30.30.40">
    <property type="entry name" value="SH3 Domains"/>
    <property type="match status" value="1"/>
</dbReference>
<dbReference type="EC" id="3.4.19.11" evidence="9"/>
<comment type="cofactor">
    <cofactor evidence="1">
        <name>Zn(2+)</name>
        <dbReference type="ChEBI" id="CHEBI:29105"/>
    </cofactor>
</comment>
<keyword evidence="5" id="KW-0862">Zinc</keyword>
<sequence>MRKLFISILVFTITFLNVFTAFATTEINLERQSSRYVVNVLKDLSVNVEGNKILTLLKNTQWEVEIRGNEYYLIGSDYILPKEHIEIIKELENSNELDEKVQKIEMRTIDVKEELPLYRDGELKSQVGILHQNTEIEVLNETEDYFQVLLGNKHLYVPKEKDINHIVSNEQKQNEATIDEKKEQQMQTSGENILSIEKKNITFSSQVKYFKVIEKNVTVYDNSDGQLKPVGWLEQGEVYSIERILGNWIEIQYGDKKGYVWKEATEPSLQVPRKIGETNLNTDIYFKASQDVPVYDNSTGALIPYGKIKKGVSYPIIKQTGDWLEILFAGRIGYIYKTGYTIPFTSQIKYFKVMKPNVTVYENSSGKLQPVGWLEQGEVYSIERILGNWIEIQYGDKKGYVWKEATEPSLQVPRKIGETNLNTDIYFKASQDVPVYDNSTGTLIPYGKIKKGVSYPIIKQTGDWLEILFAGRIGYVYKTGYTIPFTSQIKYFKVMQPNVTVYENSSGKLQPVGWLEQGEVYSIERILGNWIEIQYGDKKGYVWKEATEPSLQVPRKIGETNLNTDIYFKASQDVPVYDNSTGTLIPYGKIKKGISYPIIKKTGNWYQILYASRIGYVYETGVELQFTDSIKYFETTQNNVQIVQNINGSLAKIGLLEKGQQYERLRDLGNWHEVQVGDKIGYVWKAATKPILFPTYKNHHKGTVNSSYQLEVTADATVYDNTSGKLVPIATLLKGAVYPYYEKMGNWYKVSVLGRDGYIYGSAVKQVVNDLVNPNQIYTYEQMEKDINELKNAYPGLIQTQIIGQSVDGRNIYAIKLGKGNVEIFLNGAHHAREFITTNLLMEMIDTYAQAYVKGTNIGSYSAKNLLDKTSIWFVPMVNPDGVTLVQKGHTSAKNSQLVLMLNGNKKDFSAWKANIRGVDLNRQYPADWANIKYNPGKPSYKNYKGPRPLSEPEAYAIYQFTNRHNFKTAVAYHSSGEILYWNFHQDSVRYNRDHAIAKMIKNKTGYRLVYPGPNPSGGGFTDWFISAHKKPGFTPEVSPYVGERPVPLSNFPRIWQQNYSIGLMLADEAYRNRNIR</sequence>
<dbReference type="GO" id="GO:0016787">
    <property type="term" value="F:hydrolase activity"/>
    <property type="evidence" value="ECO:0007669"/>
    <property type="project" value="UniProtKB-KW"/>
</dbReference>
<evidence type="ECO:0000313" key="10">
    <source>
        <dbReference type="Proteomes" id="UP001225646"/>
    </source>
</evidence>
<keyword evidence="3" id="KW-0645">Protease</keyword>
<evidence type="ECO:0000256" key="1">
    <source>
        <dbReference type="ARBA" id="ARBA00001947"/>
    </source>
</evidence>
<dbReference type="SMART" id="SM00631">
    <property type="entry name" value="Zn_pept"/>
    <property type="match status" value="1"/>
</dbReference>
<comment type="caution">
    <text evidence="9">The sequence shown here is derived from an EMBL/GenBank/DDBJ whole genome shotgun (WGS) entry which is preliminary data.</text>
</comment>
<dbReference type="PANTHER" id="PTHR11705">
    <property type="entry name" value="PROTEASE FAMILY M14 CARBOXYPEPTIDASE A,B"/>
    <property type="match status" value="1"/>
</dbReference>
<keyword evidence="6" id="KW-0482">Metalloprotease</keyword>
<evidence type="ECO:0000256" key="2">
    <source>
        <dbReference type="ARBA" id="ARBA00005988"/>
    </source>
</evidence>
<accession>A0ABT9VLQ1</accession>
<dbReference type="SUPFAM" id="SSF53187">
    <property type="entry name" value="Zn-dependent exopeptidases"/>
    <property type="match status" value="1"/>
</dbReference>
<dbReference type="PRINTS" id="PR00765">
    <property type="entry name" value="CRBOXYPTASEA"/>
</dbReference>
<evidence type="ECO:0000256" key="7">
    <source>
        <dbReference type="PROSITE-ProRule" id="PRU01379"/>
    </source>
</evidence>
<dbReference type="Gene3D" id="3.40.630.10">
    <property type="entry name" value="Zn peptidases"/>
    <property type="match status" value="1"/>
</dbReference>